<reference evidence="1" key="1">
    <citation type="journal article" date="2019" name="Beilstein J. Org. Chem.">
        <title>Nanangenines: drimane sesquiterpenoids as the dominant metabolite cohort of a novel Australian fungus, Aspergillus nanangensis.</title>
        <authorList>
            <person name="Lacey H.J."/>
            <person name="Gilchrist C.L.M."/>
            <person name="Crombie A."/>
            <person name="Kalaitzis J.A."/>
            <person name="Vuong D."/>
            <person name="Rutledge P.J."/>
            <person name="Turner P."/>
            <person name="Pitt J.I."/>
            <person name="Lacey E."/>
            <person name="Chooi Y.H."/>
            <person name="Piggott A.M."/>
        </authorList>
    </citation>
    <scope>NUCLEOTIDE SEQUENCE</scope>
    <source>
        <strain evidence="1">MST-FP2251</strain>
    </source>
</reference>
<evidence type="ECO:0000313" key="2">
    <source>
        <dbReference type="Proteomes" id="UP001194746"/>
    </source>
</evidence>
<protein>
    <submittedName>
        <fullName evidence="1">Uncharacterized protein</fullName>
    </submittedName>
</protein>
<keyword evidence="2" id="KW-1185">Reference proteome</keyword>
<evidence type="ECO:0000313" key="1">
    <source>
        <dbReference type="EMBL" id="KAF9888569.1"/>
    </source>
</evidence>
<comment type="caution">
    <text evidence="1">The sequence shown here is derived from an EMBL/GenBank/DDBJ whole genome shotgun (WGS) entry which is preliminary data.</text>
</comment>
<accession>A0AAD4GSJ9</accession>
<gene>
    <name evidence="1" type="ORF">FE257_008501</name>
</gene>
<dbReference type="EMBL" id="VCAU01000045">
    <property type="protein sequence ID" value="KAF9888569.1"/>
    <property type="molecule type" value="Genomic_DNA"/>
</dbReference>
<dbReference type="AlphaFoldDB" id="A0AAD4GSJ9"/>
<reference evidence="1" key="2">
    <citation type="submission" date="2020-02" db="EMBL/GenBank/DDBJ databases">
        <authorList>
            <person name="Gilchrist C.L.M."/>
            <person name="Chooi Y.-H."/>
        </authorList>
    </citation>
    <scope>NUCLEOTIDE SEQUENCE</scope>
    <source>
        <strain evidence="1">MST-FP2251</strain>
    </source>
</reference>
<dbReference type="Proteomes" id="UP001194746">
    <property type="component" value="Unassembled WGS sequence"/>
</dbReference>
<proteinExistence type="predicted"/>
<name>A0AAD4GSJ9_ASPNN</name>
<organism evidence="1 2">
    <name type="scientific">Aspergillus nanangensis</name>
    <dbReference type="NCBI Taxonomy" id="2582783"/>
    <lineage>
        <taxon>Eukaryota</taxon>
        <taxon>Fungi</taxon>
        <taxon>Dikarya</taxon>
        <taxon>Ascomycota</taxon>
        <taxon>Pezizomycotina</taxon>
        <taxon>Eurotiomycetes</taxon>
        <taxon>Eurotiomycetidae</taxon>
        <taxon>Eurotiales</taxon>
        <taxon>Aspergillaceae</taxon>
        <taxon>Aspergillus</taxon>
        <taxon>Aspergillus subgen. Circumdati</taxon>
    </lineage>
</organism>
<sequence>MSTCPTESHWQQRRQYPDHLGHPVVLEEYIEPGWTPEPVHQVAIQVYSTIPLDTDHTQLRDYLLNSFYNDKVKPLFEIYSYCPPDAFACIEHHRREIAHRKQQHTLGTEDPPPLIPQFFHSSYESPIGCCILLHSHSYRLGYTEDDDAYTEAGAAPDWLYFNRVFPNSRSNIDQVHRVDSATADAGSGPRELYPEAFDTEVRHVRNQREIGQRIMQDIFQNACGFDEGQNSLHYAMDVDEGTPSDPIPLPSGRIRQQLDQQFIRGRFDFPPLFTISQKDWPITTTNVSGGADPDLQYLVFASFLSHITEFAPLRIWKTASLFTTALMRHLPPGKTFHLEFHIPKSSDWSAILDAHNKALSHHEGGFAVGALYTLPSGDESPTPRRVFPQTRSDSVVTTRSLEKHYGVFAVVLDKPNFVTDAGVCFYMDDYDDSNESGSDSSEFPDIQIWRSAGMREVVRRLAMLAVGETLNGATETRTLLLDD</sequence>